<comment type="caution">
    <text evidence="3">The sequence shown here is derived from an EMBL/GenBank/DDBJ whole genome shotgun (WGS) entry which is preliminary data.</text>
</comment>
<dbReference type="EMBL" id="PKSG01000729">
    <property type="protein sequence ID" value="POR33146.1"/>
    <property type="molecule type" value="Genomic_DNA"/>
</dbReference>
<dbReference type="Proteomes" id="UP000237481">
    <property type="component" value="Unassembled WGS sequence"/>
</dbReference>
<evidence type="ECO:0000313" key="3">
    <source>
        <dbReference type="EMBL" id="POR33146.1"/>
    </source>
</evidence>
<evidence type="ECO:0000256" key="2">
    <source>
        <dbReference type="SAM" id="Phobius"/>
    </source>
</evidence>
<proteinExistence type="predicted"/>
<name>A0A2S4KSH6_9HYPO</name>
<protein>
    <submittedName>
        <fullName evidence="3">Uncharacterized protein</fullName>
    </submittedName>
</protein>
<evidence type="ECO:0000313" key="4">
    <source>
        <dbReference type="Proteomes" id="UP000237481"/>
    </source>
</evidence>
<dbReference type="AlphaFoldDB" id="A0A2S4KSH6"/>
<keyword evidence="2" id="KW-1133">Transmembrane helix</keyword>
<keyword evidence="4" id="KW-1185">Reference proteome</keyword>
<feature type="transmembrane region" description="Helical" evidence="2">
    <location>
        <begin position="53"/>
        <end position="73"/>
    </location>
</feature>
<keyword evidence="2" id="KW-0812">Transmembrane</keyword>
<gene>
    <name evidence="3" type="ORF">TPAR_06656</name>
</gene>
<accession>A0A2S4KSH6</accession>
<sequence length="95" mass="9459">MAASSQADSSGEKTPAPEAQSLDDAGEAATNGEKKDVEVGAAAADQTVYPGPLAAGLLMLAICVGIFLVSLVCHVSHHASALPDLFALVTAHAST</sequence>
<feature type="region of interest" description="Disordered" evidence="1">
    <location>
        <begin position="1"/>
        <end position="34"/>
    </location>
</feature>
<evidence type="ECO:0000256" key="1">
    <source>
        <dbReference type="SAM" id="MobiDB-lite"/>
    </source>
</evidence>
<organism evidence="3 4">
    <name type="scientific">Tolypocladium paradoxum</name>
    <dbReference type="NCBI Taxonomy" id="94208"/>
    <lineage>
        <taxon>Eukaryota</taxon>
        <taxon>Fungi</taxon>
        <taxon>Dikarya</taxon>
        <taxon>Ascomycota</taxon>
        <taxon>Pezizomycotina</taxon>
        <taxon>Sordariomycetes</taxon>
        <taxon>Hypocreomycetidae</taxon>
        <taxon>Hypocreales</taxon>
        <taxon>Ophiocordycipitaceae</taxon>
        <taxon>Tolypocladium</taxon>
    </lineage>
</organism>
<reference evidence="3 4" key="1">
    <citation type="submission" date="2018-01" db="EMBL/GenBank/DDBJ databases">
        <title>Harnessing the power of phylogenomics to disentangle the directionality and signatures of interkingdom host jumping in the parasitic fungal genus Tolypocladium.</title>
        <authorList>
            <person name="Quandt C.A."/>
            <person name="Patterson W."/>
            <person name="Spatafora J.W."/>
        </authorList>
    </citation>
    <scope>NUCLEOTIDE SEQUENCE [LARGE SCALE GENOMIC DNA]</scope>
    <source>
        <strain evidence="3 4">NRBC 100945</strain>
    </source>
</reference>
<keyword evidence="2" id="KW-0472">Membrane</keyword>